<evidence type="ECO:0000256" key="1">
    <source>
        <dbReference type="ARBA" id="ARBA00008455"/>
    </source>
</evidence>
<keyword evidence="7" id="KW-1185">Reference proteome</keyword>
<dbReference type="Pfam" id="PF00112">
    <property type="entry name" value="Peptidase_C1"/>
    <property type="match status" value="1"/>
</dbReference>
<dbReference type="InterPro" id="IPR022409">
    <property type="entry name" value="PKD/Chitinase_dom"/>
</dbReference>
<feature type="domain" description="Peptidase C1A papain C-terminal" evidence="5">
    <location>
        <begin position="263"/>
        <end position="543"/>
    </location>
</feature>
<dbReference type="EMBL" id="QXDL01000060">
    <property type="protein sequence ID" value="RIH85340.1"/>
    <property type="molecule type" value="Genomic_DNA"/>
</dbReference>
<comment type="similarity">
    <text evidence="1">Belongs to the peptidase C1 family.</text>
</comment>
<feature type="domain" description="PKD/Chitinase" evidence="4">
    <location>
        <begin position="555"/>
        <end position="640"/>
    </location>
</feature>
<dbReference type="InterPro" id="IPR013128">
    <property type="entry name" value="Peptidase_C1A"/>
</dbReference>
<dbReference type="SUPFAM" id="SSF49299">
    <property type="entry name" value="PKD domain"/>
    <property type="match status" value="2"/>
</dbReference>
<dbReference type="InterPro" id="IPR038765">
    <property type="entry name" value="Papain-like_cys_pep_sf"/>
</dbReference>
<dbReference type="PROSITE" id="PS51257">
    <property type="entry name" value="PROKAR_LIPOPROTEIN"/>
    <property type="match status" value="1"/>
</dbReference>
<dbReference type="GO" id="GO:0008234">
    <property type="term" value="F:cysteine-type peptidase activity"/>
    <property type="evidence" value="ECO:0007669"/>
    <property type="project" value="InterPro"/>
</dbReference>
<name>A0A399EPE7_9DEIN</name>
<dbReference type="InterPro" id="IPR000668">
    <property type="entry name" value="Peptidase_C1A_C"/>
</dbReference>
<keyword evidence="6" id="KW-0378">Hydrolase</keyword>
<dbReference type="GO" id="GO:0006508">
    <property type="term" value="P:proteolysis"/>
    <property type="evidence" value="ECO:0007669"/>
    <property type="project" value="UniProtKB-KW"/>
</dbReference>
<feature type="region of interest" description="Disordered" evidence="2">
    <location>
        <begin position="222"/>
        <end position="254"/>
    </location>
</feature>
<evidence type="ECO:0000256" key="3">
    <source>
        <dbReference type="SAM" id="SignalP"/>
    </source>
</evidence>
<gene>
    <name evidence="6" type="ORF">Mterra_01743</name>
</gene>
<dbReference type="RefSeq" id="WP_170159608.1">
    <property type="nucleotide sequence ID" value="NZ_QXDL01000060.1"/>
</dbReference>
<feature type="signal peptide" evidence="3">
    <location>
        <begin position="1"/>
        <end position="19"/>
    </location>
</feature>
<comment type="caution">
    <text evidence="6">The sequence shown here is derived from an EMBL/GenBank/DDBJ whole genome shotgun (WGS) entry which is preliminary data.</text>
</comment>
<feature type="compositionally biased region" description="Basic and acidic residues" evidence="2">
    <location>
        <begin position="241"/>
        <end position="250"/>
    </location>
</feature>
<protein>
    <submittedName>
        <fullName evidence="6">Papain family cysteine protease</fullName>
    </submittedName>
</protein>
<evidence type="ECO:0000259" key="4">
    <source>
        <dbReference type="SMART" id="SM00089"/>
    </source>
</evidence>
<sequence>MTRMGFKVFLVGLIGILAACSGGGGDKVFTPDNAFGGPPPPTAQLVGAEEFRRLTQDPDFRWESQSARQARKKQAEDQFRADQVSIQSLVQQRPSLARFLQEPDLSDPGVKKLPGDNYLLTFTDRSGQALSVITMGQHAQLRELLAAHERFMRVDNQLGVYTEAYAALPDDLKAGLPTPQSLQGKGFAEVRAALAALEQKLEGEVEALERQAVPGFVLRQGPGRAAADPYQPPGFPASPGAEERAGEGGDRTGNACGRTAGGLYTNLHWPLKYFITSTKSQGRRGSCTGFALASAAETRVAVREGRWVNLSEQFLYHKIKTAWDADDYDEGAPTADVAEEFGTSGYRLPFEDLWNYNPSPGRAVGSSADEEEDFAGSCTGYDERCSDTTHQGQFLCTQVEGAVYCGSKPPSNGEGYKISSSYVLWENGDDLPLNTIRSLLANGRPVVVALEVTRGMRGNRLDADGFLVDYDDEVLGGHAIHLVGYLSNSKIQAKLPGAPMGGGGGYFILKNSWGQCYGDGGLVYIPVDWAEDYFKNITVFSLADPAPVFTNKPPAVQITAPADGASFPYAQSVTYTAAASDPDGETPVVTWTSSADGELGSGASLTVHFSSPGPRTVTATARDAQGFTASASIKVTGVNQAPTAQILEPPAGSVYVGSSITFKGKGLDGDGAFPVELPCTSLSWKSSNAGDTLGTGCQFTATFTTTGSRTVTLTATDAYGAKGTATVALNVQPLPPSGPPVVEITEPDEDEQFDANANIALLYRVVADPGGGPGSQYTAVWKIKYLNNEQTITPKTCTVSNFAYPCFKPSDYGFNNNGVKITDLTLTVADPEGLSGSDKVQILIGFVP</sequence>
<dbReference type="SUPFAM" id="SSF54001">
    <property type="entry name" value="Cysteine proteinases"/>
    <property type="match status" value="1"/>
</dbReference>
<dbReference type="Gene3D" id="3.90.70.10">
    <property type="entry name" value="Cysteine proteinases"/>
    <property type="match status" value="1"/>
</dbReference>
<dbReference type="InterPro" id="IPR035986">
    <property type="entry name" value="PKD_dom_sf"/>
</dbReference>
<reference evidence="6 7" key="1">
    <citation type="submission" date="2018-08" db="EMBL/GenBank/DDBJ databases">
        <title>Meiothermus terrae DSM 26712 genome sequencing project.</title>
        <authorList>
            <person name="Da Costa M.S."/>
            <person name="Albuquerque L."/>
            <person name="Raposo P."/>
            <person name="Froufe H.J.C."/>
            <person name="Barroso C.S."/>
            <person name="Egas C."/>
        </authorList>
    </citation>
    <scope>NUCLEOTIDE SEQUENCE [LARGE SCALE GENOMIC DNA]</scope>
    <source>
        <strain evidence="6 7">DSM 26712</strain>
    </source>
</reference>
<feature type="domain" description="PKD/Chitinase" evidence="4">
    <location>
        <begin position="645"/>
        <end position="734"/>
    </location>
</feature>
<proteinExistence type="inferred from homology"/>
<dbReference type="AlphaFoldDB" id="A0A399EPE7"/>
<keyword evidence="3" id="KW-0732">Signal</keyword>
<dbReference type="SMART" id="SM00089">
    <property type="entry name" value="PKD"/>
    <property type="match status" value="2"/>
</dbReference>
<evidence type="ECO:0000313" key="6">
    <source>
        <dbReference type="EMBL" id="RIH85340.1"/>
    </source>
</evidence>
<organism evidence="6 7">
    <name type="scientific">Calidithermus terrae</name>
    <dbReference type="NCBI Taxonomy" id="1408545"/>
    <lineage>
        <taxon>Bacteria</taxon>
        <taxon>Thermotogati</taxon>
        <taxon>Deinococcota</taxon>
        <taxon>Deinococci</taxon>
        <taxon>Thermales</taxon>
        <taxon>Thermaceae</taxon>
        <taxon>Calidithermus</taxon>
    </lineage>
</organism>
<dbReference type="CDD" id="cd02619">
    <property type="entry name" value="Peptidase_C1"/>
    <property type="match status" value="1"/>
</dbReference>
<evidence type="ECO:0000313" key="7">
    <source>
        <dbReference type="Proteomes" id="UP000265715"/>
    </source>
</evidence>
<evidence type="ECO:0000259" key="5">
    <source>
        <dbReference type="SMART" id="SM00645"/>
    </source>
</evidence>
<accession>A0A399EPE7</accession>
<keyword evidence="6" id="KW-0645">Protease</keyword>
<dbReference type="Proteomes" id="UP000265715">
    <property type="component" value="Unassembled WGS sequence"/>
</dbReference>
<dbReference type="PANTHER" id="PTHR12411">
    <property type="entry name" value="CYSTEINE PROTEASE FAMILY C1-RELATED"/>
    <property type="match status" value="1"/>
</dbReference>
<dbReference type="SMART" id="SM00645">
    <property type="entry name" value="Pept_C1"/>
    <property type="match status" value="1"/>
</dbReference>
<dbReference type="InterPro" id="IPR013783">
    <property type="entry name" value="Ig-like_fold"/>
</dbReference>
<feature type="chain" id="PRO_5017349268" evidence="3">
    <location>
        <begin position="20"/>
        <end position="848"/>
    </location>
</feature>
<evidence type="ECO:0000256" key="2">
    <source>
        <dbReference type="SAM" id="MobiDB-lite"/>
    </source>
</evidence>
<dbReference type="Gene3D" id="2.60.40.10">
    <property type="entry name" value="Immunoglobulins"/>
    <property type="match status" value="2"/>
</dbReference>